<dbReference type="InterPro" id="IPR018929">
    <property type="entry name" value="DUF2510"/>
</dbReference>
<dbReference type="RefSeq" id="WP_211339178.1">
    <property type="nucleotide sequence ID" value="NZ_RKHQ01000001.1"/>
</dbReference>
<dbReference type="AlphaFoldDB" id="A0A3N2DDE3"/>
<gene>
    <name evidence="3" type="ORF">EDD28_2404</name>
</gene>
<comment type="caution">
    <text evidence="3">The sequence shown here is derived from an EMBL/GenBank/DDBJ whole genome shotgun (WGS) entry which is preliminary data.</text>
</comment>
<evidence type="ECO:0000313" key="3">
    <source>
        <dbReference type="EMBL" id="ROR97796.1"/>
    </source>
</evidence>
<evidence type="ECO:0000256" key="1">
    <source>
        <dbReference type="SAM" id="MobiDB-lite"/>
    </source>
</evidence>
<evidence type="ECO:0000259" key="2">
    <source>
        <dbReference type="Pfam" id="PF10708"/>
    </source>
</evidence>
<organism evidence="3 4">
    <name type="scientific">Salana multivorans</name>
    <dbReference type="NCBI Taxonomy" id="120377"/>
    <lineage>
        <taxon>Bacteria</taxon>
        <taxon>Bacillati</taxon>
        <taxon>Actinomycetota</taxon>
        <taxon>Actinomycetes</taxon>
        <taxon>Micrococcales</taxon>
        <taxon>Beutenbergiaceae</taxon>
        <taxon>Salana</taxon>
    </lineage>
</organism>
<keyword evidence="4" id="KW-1185">Reference proteome</keyword>
<protein>
    <submittedName>
        <fullName evidence="3">Uncharacterized protein DUF2510</fullName>
    </submittedName>
</protein>
<proteinExistence type="predicted"/>
<dbReference type="Proteomes" id="UP000275356">
    <property type="component" value="Unassembled WGS sequence"/>
</dbReference>
<dbReference type="EMBL" id="RKHQ01000001">
    <property type="protein sequence ID" value="ROR97796.1"/>
    <property type="molecule type" value="Genomic_DNA"/>
</dbReference>
<evidence type="ECO:0000313" key="4">
    <source>
        <dbReference type="Proteomes" id="UP000275356"/>
    </source>
</evidence>
<reference evidence="3 4" key="1">
    <citation type="submission" date="2018-11" db="EMBL/GenBank/DDBJ databases">
        <title>Sequencing the genomes of 1000 actinobacteria strains.</title>
        <authorList>
            <person name="Klenk H.-P."/>
        </authorList>
    </citation>
    <scope>NUCLEOTIDE SEQUENCE [LARGE SCALE GENOMIC DNA]</scope>
    <source>
        <strain evidence="3 4">DSM 13521</strain>
    </source>
</reference>
<feature type="domain" description="DUF2510" evidence="2">
    <location>
        <begin position="144"/>
        <end position="169"/>
    </location>
</feature>
<dbReference type="Pfam" id="PF10708">
    <property type="entry name" value="DUF2510"/>
    <property type="match status" value="1"/>
</dbReference>
<name>A0A3N2DDE3_9MICO</name>
<feature type="region of interest" description="Disordered" evidence="1">
    <location>
        <begin position="123"/>
        <end position="147"/>
    </location>
</feature>
<accession>A0A3N2DDE3</accession>
<sequence>MSEDAPLLEITSHIDGKNAKVRVYPDRVEWDKVGKVSGAKVTAGIITMGASFAATGARGRRGAGSDMLLMDAIQGVTTRRDTVLNDVVVLHSSSGVIEMRCSKKEAASMKELILAVKRGAYSQPVSAQPASPPPPVQPSWPANWYPDPQNDRQLRYWDGSRWTEHTHPKG</sequence>